<dbReference type="CDD" id="cd12797">
    <property type="entry name" value="M23_peptidase"/>
    <property type="match status" value="1"/>
</dbReference>
<evidence type="ECO:0000313" key="2">
    <source>
        <dbReference type="EMBL" id="CAE0607724.1"/>
    </source>
</evidence>
<dbReference type="Gene3D" id="2.70.70.10">
    <property type="entry name" value="Glucose Permease (Domain IIA)"/>
    <property type="match status" value="1"/>
</dbReference>
<dbReference type="SUPFAM" id="SSF51261">
    <property type="entry name" value="Duplicated hybrid motif"/>
    <property type="match status" value="1"/>
</dbReference>
<dbReference type="InterPro" id="IPR011055">
    <property type="entry name" value="Dup_hybrid_motif"/>
</dbReference>
<dbReference type="Pfam" id="PF01551">
    <property type="entry name" value="Peptidase_M23"/>
    <property type="match status" value="1"/>
</dbReference>
<dbReference type="PANTHER" id="PTHR21666:SF270">
    <property type="entry name" value="MUREIN HYDROLASE ACTIVATOR ENVC"/>
    <property type="match status" value="1"/>
</dbReference>
<dbReference type="GO" id="GO:0004222">
    <property type="term" value="F:metalloendopeptidase activity"/>
    <property type="evidence" value="ECO:0007669"/>
    <property type="project" value="TreeGrafter"/>
</dbReference>
<evidence type="ECO:0000259" key="1">
    <source>
        <dbReference type="Pfam" id="PF01551"/>
    </source>
</evidence>
<organism evidence="2">
    <name type="scientific">Picocystis salinarum</name>
    <dbReference type="NCBI Taxonomy" id="88271"/>
    <lineage>
        <taxon>Eukaryota</taxon>
        <taxon>Viridiplantae</taxon>
        <taxon>Chlorophyta</taxon>
        <taxon>Picocystophyceae</taxon>
        <taxon>Picocystales</taxon>
        <taxon>Picocystaceae</taxon>
        <taxon>Picocystis</taxon>
    </lineage>
</organism>
<name>A0A7S3XE21_9CHLO</name>
<dbReference type="EMBL" id="HBIS01001747">
    <property type="protein sequence ID" value="CAE0607724.1"/>
    <property type="molecule type" value="Transcribed_RNA"/>
</dbReference>
<feature type="domain" description="M23ase beta-sheet core" evidence="1">
    <location>
        <begin position="137"/>
        <end position="233"/>
    </location>
</feature>
<dbReference type="InterPro" id="IPR050570">
    <property type="entry name" value="Cell_wall_metabolism_enzyme"/>
</dbReference>
<sequence>MRFGRSEGRWCPERVATQLVFGAVGVDGRARRAVESAAKALENLRADVVVGLHAAIPKKTQEPGIGGIGNIQTRRIAATPKAKTASKVAPVHVRRFAERVIARPTVTVQVQEPKQKFVRPVEDCFISSRYGMRGARHHNGVDLAAEMGAPILASDGGEIVFAGYDGPGFGNLIEIRHPNGWTTLYAHLERSCVLRGQSVRQGEVIGLVGSTGRSTGPHLHFEIRDVEDKPHNPLNFVEEPYHP</sequence>
<dbReference type="AlphaFoldDB" id="A0A7S3XE21"/>
<dbReference type="InterPro" id="IPR016047">
    <property type="entry name" value="M23ase_b-sheet_dom"/>
</dbReference>
<protein>
    <recommendedName>
        <fullName evidence="1">M23ase beta-sheet core domain-containing protein</fullName>
    </recommendedName>
</protein>
<proteinExistence type="predicted"/>
<reference evidence="2" key="1">
    <citation type="submission" date="2021-01" db="EMBL/GenBank/DDBJ databases">
        <authorList>
            <person name="Corre E."/>
            <person name="Pelletier E."/>
            <person name="Niang G."/>
            <person name="Scheremetjew M."/>
            <person name="Finn R."/>
            <person name="Kale V."/>
            <person name="Holt S."/>
            <person name="Cochrane G."/>
            <person name="Meng A."/>
            <person name="Brown T."/>
            <person name="Cohen L."/>
        </authorList>
    </citation>
    <scope>NUCLEOTIDE SEQUENCE</scope>
    <source>
        <strain evidence="2">CCMP1897</strain>
    </source>
</reference>
<gene>
    <name evidence="2" type="ORF">PSAL00342_LOCUS1541</name>
</gene>
<accession>A0A7S3XE21</accession>
<dbReference type="PANTHER" id="PTHR21666">
    <property type="entry name" value="PEPTIDASE-RELATED"/>
    <property type="match status" value="1"/>
</dbReference>